<evidence type="ECO:0000313" key="2">
    <source>
        <dbReference type="Proteomes" id="UP000186895"/>
    </source>
</evidence>
<organism evidence="1 2">
    <name type="scientific">Marinobacterium stanieri</name>
    <dbReference type="NCBI Taxonomy" id="49186"/>
    <lineage>
        <taxon>Bacteria</taxon>
        <taxon>Pseudomonadati</taxon>
        <taxon>Pseudomonadota</taxon>
        <taxon>Gammaproteobacteria</taxon>
        <taxon>Oceanospirillales</taxon>
        <taxon>Oceanospirillaceae</taxon>
        <taxon>Marinobacterium</taxon>
    </lineage>
</organism>
<name>A0A1N6XGV9_9GAMM</name>
<dbReference type="Proteomes" id="UP000186895">
    <property type="component" value="Unassembled WGS sequence"/>
</dbReference>
<proteinExistence type="predicted"/>
<dbReference type="EMBL" id="FTMN01000014">
    <property type="protein sequence ID" value="SIR01479.1"/>
    <property type="molecule type" value="Genomic_DNA"/>
</dbReference>
<evidence type="ECO:0000313" key="1">
    <source>
        <dbReference type="EMBL" id="SIR01479.1"/>
    </source>
</evidence>
<gene>
    <name evidence="1" type="ORF">SAMN05421647_11417</name>
</gene>
<protein>
    <submittedName>
        <fullName evidence="1">Uncharacterized protein</fullName>
    </submittedName>
</protein>
<accession>A0A1N6XGV9</accession>
<sequence>MPCNHDSSSPRARGPLFSGHTAAFFMSRNFRLKLRSFLQLGILLVGLLNSIETHADPDAVPLTKEQQGAKWLMENRPDLLALYRRYPHLIKPLERYAINQGFTRPIELKATILHELIHIDSLVHGGYYVDGITYRRPYIGDPSWPETKVSDLIPTLTIDDKTELGSVYTLYMRNASQNGMANIEDELNAYQQVLPFVTALEPSSAKHQQRKLDQFKYLRRLFYERLPPTR</sequence>
<reference evidence="1 2" key="1">
    <citation type="submission" date="2017-01" db="EMBL/GenBank/DDBJ databases">
        <authorList>
            <person name="Mah S.A."/>
            <person name="Swanson W.J."/>
            <person name="Moy G.W."/>
            <person name="Vacquier V.D."/>
        </authorList>
    </citation>
    <scope>NUCLEOTIDE SEQUENCE [LARGE SCALE GENOMIC DNA]</scope>
    <source>
        <strain evidence="1 2">DSM 7027</strain>
    </source>
</reference>
<dbReference type="AlphaFoldDB" id="A0A1N6XGV9"/>
<keyword evidence="2" id="KW-1185">Reference proteome</keyword>